<feature type="transmembrane region" description="Helical" evidence="1">
    <location>
        <begin position="52"/>
        <end position="72"/>
    </location>
</feature>
<keyword evidence="1" id="KW-1133">Transmembrane helix</keyword>
<keyword evidence="1" id="KW-0472">Membrane</keyword>
<evidence type="ECO:0000313" key="2">
    <source>
        <dbReference type="EMBL" id="KAB4256126.1"/>
    </source>
</evidence>
<dbReference type="Proteomes" id="UP000487989">
    <property type="component" value="Unassembled WGS sequence"/>
</dbReference>
<reference evidence="2 3" key="1">
    <citation type="journal article" date="2019" name="Nat. Med.">
        <title>A library of human gut bacterial isolates paired with longitudinal multiomics data enables mechanistic microbiome research.</title>
        <authorList>
            <person name="Poyet M."/>
            <person name="Groussin M."/>
            <person name="Gibbons S.M."/>
            <person name="Avila-Pacheco J."/>
            <person name="Jiang X."/>
            <person name="Kearney S.M."/>
            <person name="Perrotta A.R."/>
            <person name="Berdy B."/>
            <person name="Zhao S."/>
            <person name="Lieberman T.D."/>
            <person name="Swanson P.K."/>
            <person name="Smith M."/>
            <person name="Roesemann S."/>
            <person name="Alexander J.E."/>
            <person name="Rich S.A."/>
            <person name="Livny J."/>
            <person name="Vlamakis H."/>
            <person name="Clish C."/>
            <person name="Bullock K."/>
            <person name="Deik A."/>
            <person name="Scott J."/>
            <person name="Pierce K.A."/>
            <person name="Xavier R.J."/>
            <person name="Alm E.J."/>
        </authorList>
    </citation>
    <scope>NUCLEOTIDE SEQUENCE [LARGE SCALE GENOMIC DNA]</scope>
    <source>
        <strain evidence="2 3">BIOML-A3</strain>
    </source>
</reference>
<dbReference type="AlphaFoldDB" id="A0A6I0LPX6"/>
<name>A0A6I0LPX6_BACUN</name>
<evidence type="ECO:0000256" key="1">
    <source>
        <dbReference type="SAM" id="Phobius"/>
    </source>
</evidence>
<organism evidence="2 3">
    <name type="scientific">Bacteroides uniformis</name>
    <dbReference type="NCBI Taxonomy" id="820"/>
    <lineage>
        <taxon>Bacteria</taxon>
        <taxon>Pseudomonadati</taxon>
        <taxon>Bacteroidota</taxon>
        <taxon>Bacteroidia</taxon>
        <taxon>Bacteroidales</taxon>
        <taxon>Bacteroidaceae</taxon>
        <taxon>Bacteroides</taxon>
    </lineage>
</organism>
<keyword evidence="1" id="KW-0812">Transmembrane</keyword>
<sequence length="81" mass="9146">MILQNYCIPLALSLQELCNVFAVALQKLCDVFVVAVGKPGKSLLTPKYESKMLHNFLSLIFCQLLHLFPFLLEPVFAPFFA</sequence>
<comment type="caution">
    <text evidence="2">The sequence shown here is derived from an EMBL/GenBank/DDBJ whole genome shotgun (WGS) entry which is preliminary data.</text>
</comment>
<proteinExistence type="predicted"/>
<dbReference type="EMBL" id="WCTJ01000009">
    <property type="protein sequence ID" value="KAB4256126.1"/>
    <property type="molecule type" value="Genomic_DNA"/>
</dbReference>
<accession>A0A6I0LPX6</accession>
<protein>
    <submittedName>
        <fullName evidence="2">Uncharacterized protein</fullName>
    </submittedName>
</protein>
<gene>
    <name evidence="2" type="ORF">GAP48_07585</name>
</gene>
<evidence type="ECO:0000313" key="3">
    <source>
        <dbReference type="Proteomes" id="UP000487989"/>
    </source>
</evidence>